<evidence type="ECO:0000256" key="10">
    <source>
        <dbReference type="ARBA" id="ARBA00023136"/>
    </source>
</evidence>
<dbReference type="InterPro" id="IPR004358">
    <property type="entry name" value="Sig_transdc_His_kin-like_C"/>
</dbReference>
<keyword evidence="6 11" id="KW-0812">Transmembrane</keyword>
<comment type="catalytic activity">
    <reaction evidence="1">
        <text>ATP + protein L-histidine = ADP + protein N-phospho-L-histidine.</text>
        <dbReference type="EC" id="2.7.13.3"/>
    </reaction>
</comment>
<keyword evidence="8 11" id="KW-1133">Transmembrane helix</keyword>
<keyword evidence="15" id="KW-1185">Reference proteome</keyword>
<comment type="subcellular location">
    <subcellularLocation>
        <location evidence="2">Membrane</location>
    </subcellularLocation>
</comment>
<dbReference type="InterPro" id="IPR005467">
    <property type="entry name" value="His_kinase_dom"/>
</dbReference>
<evidence type="ECO:0000256" key="4">
    <source>
        <dbReference type="ARBA" id="ARBA00022553"/>
    </source>
</evidence>
<evidence type="ECO:0000259" key="12">
    <source>
        <dbReference type="PROSITE" id="PS50109"/>
    </source>
</evidence>
<dbReference type="PROSITE" id="PS50885">
    <property type="entry name" value="HAMP"/>
    <property type="match status" value="1"/>
</dbReference>
<evidence type="ECO:0000259" key="13">
    <source>
        <dbReference type="PROSITE" id="PS50885"/>
    </source>
</evidence>
<protein>
    <recommendedName>
        <fullName evidence="3">histidine kinase</fullName>
        <ecNumber evidence="3">2.7.13.3</ecNumber>
    </recommendedName>
</protein>
<reference evidence="14" key="1">
    <citation type="submission" date="2022-08" db="EMBL/GenBank/DDBJ databases">
        <title>Genomic Encyclopedia of Type Strains, Phase III (KMG-III): the genomes of soil and plant-associated and newly described type strains.</title>
        <authorList>
            <person name="Whitman W."/>
        </authorList>
    </citation>
    <scope>NUCLEOTIDE SEQUENCE</scope>
    <source>
        <strain evidence="14">HMT 1</strain>
    </source>
</reference>
<evidence type="ECO:0000256" key="5">
    <source>
        <dbReference type="ARBA" id="ARBA00022679"/>
    </source>
</evidence>
<evidence type="ECO:0000256" key="1">
    <source>
        <dbReference type="ARBA" id="ARBA00000085"/>
    </source>
</evidence>
<keyword evidence="10 11" id="KW-0472">Membrane</keyword>
<dbReference type="EC" id="2.7.13.3" evidence="3"/>
<comment type="caution">
    <text evidence="14">The sequence shown here is derived from an EMBL/GenBank/DDBJ whole genome shotgun (WGS) entry which is preliminary data.</text>
</comment>
<evidence type="ECO:0000313" key="15">
    <source>
        <dbReference type="Proteomes" id="UP001204445"/>
    </source>
</evidence>
<sequence>MRSLKKTLGLGLLVSLIAIVLLQWWLVSFTFREITENYVTSRLQGDVDMLLSAITFDQDGQALIELKQQTYFDDKPFSGHYYHIEIGDQILRSATLWDQDLNVEAITMGQRRQQRLAGPLNQELLVLSEGFRKQDHAISISVAEDISALQAEIADFQTRYLIFSGILLLMLLAFQYLLMRQTLAPLHGIQHDMKKLARGEIRAVRESAPSEILPLVREVNRLLMLLNQRVERSRRMVGNLAHALKTPLSVLRQVGHSDRLDDQPALRKQILEQTDAMHQRLERELNRARLAGNNSSGARFNPDTDLPPLTAMLEQIYAERGVKIVLHQNYEGSWAAEREDMLELIGNLVDNACKWARSRIEVTVTANPSMQLTVADDGPGCPPDSRAMLDQRGQRIDEQTDGHGLGLAIARDIVDHYNGQLEFSESELGGLYVSVSLPVNSTASDNIADD</sequence>
<dbReference type="GO" id="GO:0000155">
    <property type="term" value="F:phosphorelay sensor kinase activity"/>
    <property type="evidence" value="ECO:0007669"/>
    <property type="project" value="InterPro"/>
</dbReference>
<evidence type="ECO:0000313" key="14">
    <source>
        <dbReference type="EMBL" id="MCS3903583.1"/>
    </source>
</evidence>
<dbReference type="RefSeq" id="WP_259055445.1">
    <property type="nucleotide sequence ID" value="NZ_JANUCT010000010.1"/>
</dbReference>
<keyword evidence="5" id="KW-0808">Transferase</keyword>
<dbReference type="InterPro" id="IPR003594">
    <property type="entry name" value="HATPase_dom"/>
</dbReference>
<evidence type="ECO:0000256" key="2">
    <source>
        <dbReference type="ARBA" id="ARBA00004370"/>
    </source>
</evidence>
<keyword evidence="4" id="KW-0597">Phosphoprotein</keyword>
<feature type="domain" description="HAMP" evidence="13">
    <location>
        <begin position="180"/>
        <end position="231"/>
    </location>
</feature>
<dbReference type="Proteomes" id="UP001204445">
    <property type="component" value="Unassembled WGS sequence"/>
</dbReference>
<dbReference type="EMBL" id="JANUCT010000010">
    <property type="protein sequence ID" value="MCS3903583.1"/>
    <property type="molecule type" value="Genomic_DNA"/>
</dbReference>
<dbReference type="InterPro" id="IPR036097">
    <property type="entry name" value="HisK_dim/P_sf"/>
</dbReference>
<feature type="transmembrane region" description="Helical" evidence="11">
    <location>
        <begin position="160"/>
        <end position="178"/>
    </location>
</feature>
<dbReference type="Gene3D" id="3.30.565.10">
    <property type="entry name" value="Histidine kinase-like ATPase, C-terminal domain"/>
    <property type="match status" value="1"/>
</dbReference>
<dbReference type="Gene3D" id="1.10.287.130">
    <property type="match status" value="1"/>
</dbReference>
<keyword evidence="7 14" id="KW-0418">Kinase</keyword>
<feature type="domain" description="Histidine kinase" evidence="12">
    <location>
        <begin position="239"/>
        <end position="441"/>
    </location>
</feature>
<gene>
    <name evidence="14" type="ORF">J2T55_001612</name>
</gene>
<evidence type="ECO:0000256" key="6">
    <source>
        <dbReference type="ARBA" id="ARBA00022692"/>
    </source>
</evidence>
<evidence type="ECO:0000256" key="11">
    <source>
        <dbReference type="SAM" id="Phobius"/>
    </source>
</evidence>
<organism evidence="14 15">
    <name type="scientific">Methylohalomonas lacus</name>
    <dbReference type="NCBI Taxonomy" id="398773"/>
    <lineage>
        <taxon>Bacteria</taxon>
        <taxon>Pseudomonadati</taxon>
        <taxon>Pseudomonadota</taxon>
        <taxon>Gammaproteobacteria</taxon>
        <taxon>Methylohalomonadales</taxon>
        <taxon>Methylohalomonadaceae</taxon>
        <taxon>Methylohalomonas</taxon>
    </lineage>
</organism>
<proteinExistence type="predicted"/>
<feature type="transmembrane region" description="Helical" evidence="11">
    <location>
        <begin position="7"/>
        <end position="26"/>
    </location>
</feature>
<dbReference type="InterPro" id="IPR036890">
    <property type="entry name" value="HATPase_C_sf"/>
</dbReference>
<dbReference type="CDD" id="cd00082">
    <property type="entry name" value="HisKA"/>
    <property type="match status" value="1"/>
</dbReference>
<accession>A0AAE3HN70</accession>
<dbReference type="Pfam" id="PF02518">
    <property type="entry name" value="HATPase_c"/>
    <property type="match status" value="1"/>
</dbReference>
<dbReference type="SMART" id="SM00387">
    <property type="entry name" value="HATPase_c"/>
    <property type="match status" value="1"/>
</dbReference>
<evidence type="ECO:0000256" key="8">
    <source>
        <dbReference type="ARBA" id="ARBA00022989"/>
    </source>
</evidence>
<evidence type="ECO:0000256" key="9">
    <source>
        <dbReference type="ARBA" id="ARBA00023012"/>
    </source>
</evidence>
<keyword evidence="9" id="KW-0902">Two-component regulatory system</keyword>
<dbReference type="InterPro" id="IPR003660">
    <property type="entry name" value="HAMP_dom"/>
</dbReference>
<dbReference type="GO" id="GO:0005886">
    <property type="term" value="C:plasma membrane"/>
    <property type="evidence" value="ECO:0007669"/>
    <property type="project" value="TreeGrafter"/>
</dbReference>
<dbReference type="InterPro" id="IPR003661">
    <property type="entry name" value="HisK_dim/P_dom"/>
</dbReference>
<dbReference type="PANTHER" id="PTHR45436">
    <property type="entry name" value="SENSOR HISTIDINE KINASE YKOH"/>
    <property type="match status" value="1"/>
</dbReference>
<dbReference type="PRINTS" id="PR00344">
    <property type="entry name" value="BCTRLSENSOR"/>
</dbReference>
<dbReference type="SUPFAM" id="SSF47384">
    <property type="entry name" value="Homodimeric domain of signal transducing histidine kinase"/>
    <property type="match status" value="1"/>
</dbReference>
<evidence type="ECO:0000256" key="7">
    <source>
        <dbReference type="ARBA" id="ARBA00022777"/>
    </source>
</evidence>
<dbReference type="PANTHER" id="PTHR45436:SF5">
    <property type="entry name" value="SENSOR HISTIDINE KINASE TRCS"/>
    <property type="match status" value="1"/>
</dbReference>
<evidence type="ECO:0000256" key="3">
    <source>
        <dbReference type="ARBA" id="ARBA00012438"/>
    </source>
</evidence>
<dbReference type="AlphaFoldDB" id="A0AAE3HN70"/>
<dbReference type="PROSITE" id="PS50109">
    <property type="entry name" value="HIS_KIN"/>
    <property type="match status" value="1"/>
</dbReference>
<dbReference type="InterPro" id="IPR050428">
    <property type="entry name" value="TCS_sensor_his_kinase"/>
</dbReference>
<name>A0AAE3HN70_9GAMM</name>
<dbReference type="SUPFAM" id="SSF55874">
    <property type="entry name" value="ATPase domain of HSP90 chaperone/DNA topoisomerase II/histidine kinase"/>
    <property type="match status" value="1"/>
</dbReference>